<evidence type="ECO:0000256" key="11">
    <source>
        <dbReference type="ARBA" id="ARBA00023033"/>
    </source>
</evidence>
<dbReference type="InterPro" id="IPR017972">
    <property type="entry name" value="Cyt_P450_CS"/>
</dbReference>
<reference evidence="15" key="1">
    <citation type="submission" date="2023-03" db="EMBL/GenBank/DDBJ databases">
        <title>Massive genome expansion in bonnet fungi (Mycena s.s.) driven by repeated elements and novel gene families across ecological guilds.</title>
        <authorList>
            <consortium name="Lawrence Berkeley National Laboratory"/>
            <person name="Harder C.B."/>
            <person name="Miyauchi S."/>
            <person name="Viragh M."/>
            <person name="Kuo A."/>
            <person name="Thoen E."/>
            <person name="Andreopoulos B."/>
            <person name="Lu D."/>
            <person name="Skrede I."/>
            <person name="Drula E."/>
            <person name="Henrissat B."/>
            <person name="Morin E."/>
            <person name="Kohler A."/>
            <person name="Barry K."/>
            <person name="LaButti K."/>
            <person name="Morin E."/>
            <person name="Salamov A."/>
            <person name="Lipzen A."/>
            <person name="Mereny Z."/>
            <person name="Hegedus B."/>
            <person name="Baldrian P."/>
            <person name="Stursova M."/>
            <person name="Weitz H."/>
            <person name="Taylor A."/>
            <person name="Grigoriev I.V."/>
            <person name="Nagy L.G."/>
            <person name="Martin F."/>
            <person name="Kauserud H."/>
        </authorList>
    </citation>
    <scope>NUCLEOTIDE SEQUENCE</scope>
    <source>
        <strain evidence="15">CBHHK188m</strain>
    </source>
</reference>
<dbReference type="PANTHER" id="PTHR24305:SF166">
    <property type="entry name" value="CYTOCHROME P450 12A4, MITOCHONDRIAL-RELATED"/>
    <property type="match status" value="1"/>
</dbReference>
<comment type="similarity">
    <text evidence="4 14">Belongs to the cytochrome P450 family.</text>
</comment>
<dbReference type="Gene3D" id="1.10.630.10">
    <property type="entry name" value="Cytochrome P450"/>
    <property type="match status" value="1"/>
</dbReference>
<evidence type="ECO:0000313" key="16">
    <source>
        <dbReference type="Proteomes" id="UP001215280"/>
    </source>
</evidence>
<evidence type="ECO:0000256" key="3">
    <source>
        <dbReference type="ARBA" id="ARBA00004721"/>
    </source>
</evidence>
<keyword evidence="9 14" id="KW-0560">Oxidoreductase</keyword>
<dbReference type="PRINTS" id="PR00385">
    <property type="entry name" value="P450"/>
</dbReference>
<keyword evidence="8" id="KW-1133">Transmembrane helix</keyword>
<evidence type="ECO:0000256" key="9">
    <source>
        <dbReference type="ARBA" id="ARBA00023002"/>
    </source>
</evidence>
<dbReference type="PANTHER" id="PTHR24305">
    <property type="entry name" value="CYTOCHROME P450"/>
    <property type="match status" value="1"/>
</dbReference>
<keyword evidence="16" id="KW-1185">Reference proteome</keyword>
<dbReference type="PROSITE" id="PS00086">
    <property type="entry name" value="CYTOCHROME_P450"/>
    <property type="match status" value="1"/>
</dbReference>
<feature type="binding site" description="axial binding residue" evidence="13">
    <location>
        <position position="472"/>
    </location>
    <ligand>
        <name>heme</name>
        <dbReference type="ChEBI" id="CHEBI:30413"/>
    </ligand>
    <ligandPart>
        <name>Fe</name>
        <dbReference type="ChEBI" id="CHEBI:18248"/>
    </ligandPart>
</feature>
<evidence type="ECO:0000313" key="15">
    <source>
        <dbReference type="EMBL" id="KAJ7719189.1"/>
    </source>
</evidence>
<keyword evidence="7 13" id="KW-0479">Metal-binding</keyword>
<evidence type="ECO:0000256" key="12">
    <source>
        <dbReference type="ARBA" id="ARBA00023136"/>
    </source>
</evidence>
<evidence type="ECO:0000256" key="10">
    <source>
        <dbReference type="ARBA" id="ARBA00023004"/>
    </source>
</evidence>
<dbReference type="GO" id="GO:0016020">
    <property type="term" value="C:membrane"/>
    <property type="evidence" value="ECO:0007669"/>
    <property type="project" value="UniProtKB-SubCell"/>
</dbReference>
<evidence type="ECO:0000256" key="14">
    <source>
        <dbReference type="RuleBase" id="RU000461"/>
    </source>
</evidence>
<evidence type="ECO:0000256" key="13">
    <source>
        <dbReference type="PIRSR" id="PIRSR602401-1"/>
    </source>
</evidence>
<dbReference type="Pfam" id="PF00067">
    <property type="entry name" value="p450"/>
    <property type="match status" value="1"/>
</dbReference>
<evidence type="ECO:0000256" key="8">
    <source>
        <dbReference type="ARBA" id="ARBA00022989"/>
    </source>
</evidence>
<keyword evidence="10 13" id="KW-0408">Iron</keyword>
<comment type="cofactor">
    <cofactor evidence="1 13">
        <name>heme</name>
        <dbReference type="ChEBI" id="CHEBI:30413"/>
    </cofactor>
</comment>
<evidence type="ECO:0000256" key="6">
    <source>
        <dbReference type="ARBA" id="ARBA00022692"/>
    </source>
</evidence>
<comment type="caution">
    <text evidence="15">The sequence shown here is derived from an EMBL/GenBank/DDBJ whole genome shotgun (WGS) entry which is preliminary data.</text>
</comment>
<dbReference type="InterPro" id="IPR036396">
    <property type="entry name" value="Cyt_P450_sf"/>
</dbReference>
<dbReference type="GO" id="GO:0004497">
    <property type="term" value="F:monooxygenase activity"/>
    <property type="evidence" value="ECO:0007669"/>
    <property type="project" value="UniProtKB-KW"/>
</dbReference>
<evidence type="ECO:0000256" key="2">
    <source>
        <dbReference type="ARBA" id="ARBA00004370"/>
    </source>
</evidence>
<keyword evidence="12" id="KW-0472">Membrane</keyword>
<dbReference type="PRINTS" id="PR00463">
    <property type="entry name" value="EP450I"/>
</dbReference>
<dbReference type="InterPro" id="IPR001128">
    <property type="entry name" value="Cyt_P450"/>
</dbReference>
<evidence type="ECO:0000256" key="4">
    <source>
        <dbReference type="ARBA" id="ARBA00010617"/>
    </source>
</evidence>
<keyword evidence="5 13" id="KW-0349">Heme</keyword>
<dbReference type="InterPro" id="IPR002401">
    <property type="entry name" value="Cyt_P450_E_grp-I"/>
</dbReference>
<keyword evidence="11 14" id="KW-0503">Monooxygenase</keyword>
<keyword evidence="6" id="KW-0812">Transmembrane</keyword>
<comment type="pathway">
    <text evidence="3">Secondary metabolite biosynthesis; terpenoid biosynthesis.</text>
</comment>
<accession>A0AAD7HEX1</accession>
<gene>
    <name evidence="15" type="ORF">DFH07DRAFT_315413</name>
</gene>
<dbReference type="GO" id="GO:0005506">
    <property type="term" value="F:iron ion binding"/>
    <property type="evidence" value="ECO:0007669"/>
    <property type="project" value="InterPro"/>
</dbReference>
<comment type="subcellular location">
    <subcellularLocation>
        <location evidence="2">Membrane</location>
    </subcellularLocation>
</comment>
<protein>
    <submittedName>
        <fullName evidence="15">Cytochrome P450</fullName>
    </submittedName>
</protein>
<dbReference type="EMBL" id="JARJLG010000295">
    <property type="protein sequence ID" value="KAJ7719189.1"/>
    <property type="molecule type" value="Genomic_DNA"/>
</dbReference>
<dbReference type="SUPFAM" id="SSF48264">
    <property type="entry name" value="Cytochrome P450"/>
    <property type="match status" value="1"/>
</dbReference>
<evidence type="ECO:0000256" key="5">
    <source>
        <dbReference type="ARBA" id="ARBA00022617"/>
    </source>
</evidence>
<dbReference type="GO" id="GO:0016705">
    <property type="term" value="F:oxidoreductase activity, acting on paired donors, with incorporation or reduction of molecular oxygen"/>
    <property type="evidence" value="ECO:0007669"/>
    <property type="project" value="InterPro"/>
</dbReference>
<dbReference type="InterPro" id="IPR050121">
    <property type="entry name" value="Cytochrome_P450_monoxygenase"/>
</dbReference>
<proteinExistence type="inferred from homology"/>
<evidence type="ECO:0000256" key="1">
    <source>
        <dbReference type="ARBA" id="ARBA00001971"/>
    </source>
</evidence>
<sequence length="536" mass="59613">MVLSAQFTIPLLGVETEPATIALVALGFLALRRVFRFLKGSRSAYFPKVYTAFQPFALPGLLFPTTAWTTGLDWHWVRREQTYALNETVNVVPVLSGIPGLWTSNMDIGRQIAAGGHRSSFIKPESASGAFLSWGMNLAASDGAMWRKHRRVVGPAFGIDLYKLVWAQTVQTYREMIGVEGWKDKDTVDIPVIQRITLKLAFILISTCGFGFTSTWATPPKAADGGMPIQEALKLVADTHLISLVVPKWLMHLPIPSVRKTRIARERMAKFMQQQVSERKADVAAAVEGNTRADAFTMLVKANQDESGKYQLDDQEVAGNVFLFMFAGHETTAHSLAGTLGFMAIHEEIQDEIVEQILSVVGPDRDPEFDDYSKLDKVLAIFYEAARMFPAGHALIREAIEDTVLTIPNPVGEEGSKTIPIPKGTQVTVDMVGVQYNPRYFEDPHVYKPSRWYGLPTDSELFTAFSVGPRACIGRRFATVEATCFLALLLRDWKVQPILRNGESKEAWGARVMDAHIVLTLGVKDIPVRLVRRKCT</sequence>
<dbReference type="Proteomes" id="UP001215280">
    <property type="component" value="Unassembled WGS sequence"/>
</dbReference>
<organism evidence="15 16">
    <name type="scientific">Mycena maculata</name>
    <dbReference type="NCBI Taxonomy" id="230809"/>
    <lineage>
        <taxon>Eukaryota</taxon>
        <taxon>Fungi</taxon>
        <taxon>Dikarya</taxon>
        <taxon>Basidiomycota</taxon>
        <taxon>Agaricomycotina</taxon>
        <taxon>Agaricomycetes</taxon>
        <taxon>Agaricomycetidae</taxon>
        <taxon>Agaricales</taxon>
        <taxon>Marasmiineae</taxon>
        <taxon>Mycenaceae</taxon>
        <taxon>Mycena</taxon>
    </lineage>
</organism>
<dbReference type="AlphaFoldDB" id="A0AAD7HEX1"/>
<dbReference type="GO" id="GO:0020037">
    <property type="term" value="F:heme binding"/>
    <property type="evidence" value="ECO:0007669"/>
    <property type="project" value="InterPro"/>
</dbReference>
<name>A0AAD7HEX1_9AGAR</name>
<evidence type="ECO:0000256" key="7">
    <source>
        <dbReference type="ARBA" id="ARBA00022723"/>
    </source>
</evidence>